<dbReference type="OrthoDB" id="5866705at2759"/>
<gene>
    <name evidence="1" type="primary">Acey_s0656.g1211</name>
    <name evidence="1" type="ORF">Y032_0656g1211</name>
</gene>
<dbReference type="EMBL" id="JARK01000256">
    <property type="protein sequence ID" value="EYC39429.1"/>
    <property type="molecule type" value="Genomic_DNA"/>
</dbReference>
<evidence type="ECO:0000313" key="1">
    <source>
        <dbReference type="EMBL" id="EYC39429.1"/>
    </source>
</evidence>
<evidence type="ECO:0000313" key="2">
    <source>
        <dbReference type="Proteomes" id="UP000024635"/>
    </source>
</evidence>
<protein>
    <submittedName>
        <fullName evidence="1">Uncharacterized protein</fullName>
    </submittedName>
</protein>
<name>A0A016WHZ2_9BILA</name>
<proteinExistence type="predicted"/>
<dbReference type="Proteomes" id="UP000024635">
    <property type="component" value="Unassembled WGS sequence"/>
</dbReference>
<reference evidence="2" key="1">
    <citation type="journal article" date="2015" name="Nat. Genet.">
        <title>The genome and transcriptome of the zoonotic hookworm Ancylostoma ceylanicum identify infection-specific gene families.</title>
        <authorList>
            <person name="Schwarz E.M."/>
            <person name="Hu Y."/>
            <person name="Antoshechkin I."/>
            <person name="Miller M.M."/>
            <person name="Sternberg P.W."/>
            <person name="Aroian R.V."/>
        </authorList>
    </citation>
    <scope>NUCLEOTIDE SEQUENCE</scope>
    <source>
        <strain evidence="2">HY135</strain>
    </source>
</reference>
<organism evidence="1 2">
    <name type="scientific">Ancylostoma ceylanicum</name>
    <dbReference type="NCBI Taxonomy" id="53326"/>
    <lineage>
        <taxon>Eukaryota</taxon>
        <taxon>Metazoa</taxon>
        <taxon>Ecdysozoa</taxon>
        <taxon>Nematoda</taxon>
        <taxon>Chromadorea</taxon>
        <taxon>Rhabditida</taxon>
        <taxon>Rhabditina</taxon>
        <taxon>Rhabditomorpha</taxon>
        <taxon>Strongyloidea</taxon>
        <taxon>Ancylostomatidae</taxon>
        <taxon>Ancylostomatinae</taxon>
        <taxon>Ancylostoma</taxon>
    </lineage>
</organism>
<dbReference type="AlphaFoldDB" id="A0A016WHZ2"/>
<sequence>MSRDAVDGAHSIDYTVHYSIHYTIHSGITRVACQVNSVNWRGGHQNGHARIRVHGSISAVKFSVSVAFKDLLPRLRRRYVLLSEMGYEDVDVDMLEPNGILISPRDDPICCRVPGCRYKSCDISLFSGRYVKMFSIPTNRLNVKKTECLTTDKNEHGTVRVNGEELSITSAFNYLGSFIRNDASLMTELNAPIYVGWMKFRATSGQSVGPLQRKLNAD</sequence>
<comment type="caution">
    <text evidence="1">The sequence shown here is derived from an EMBL/GenBank/DDBJ whole genome shotgun (WGS) entry which is preliminary data.</text>
</comment>
<accession>A0A016WHZ2</accession>
<keyword evidence="2" id="KW-1185">Reference proteome</keyword>